<dbReference type="PANTHER" id="PTHR34721">
    <property type="entry name" value="PROTEIN CBG09734"/>
    <property type="match status" value="1"/>
</dbReference>
<evidence type="ECO:0000256" key="1">
    <source>
        <dbReference type="SAM" id="SignalP"/>
    </source>
</evidence>
<protein>
    <recommendedName>
        <fullName evidence="2">UPAR/Ly6 domain-containing protein</fullName>
    </recommendedName>
</protein>
<gene>
    <name evidence="3" type="ORF">PMAYCL1PPCAC_20895</name>
</gene>
<organism evidence="3 4">
    <name type="scientific">Pristionchus mayeri</name>
    <dbReference type="NCBI Taxonomy" id="1317129"/>
    <lineage>
        <taxon>Eukaryota</taxon>
        <taxon>Metazoa</taxon>
        <taxon>Ecdysozoa</taxon>
        <taxon>Nematoda</taxon>
        <taxon>Chromadorea</taxon>
        <taxon>Rhabditida</taxon>
        <taxon>Rhabditina</taxon>
        <taxon>Diplogasteromorpha</taxon>
        <taxon>Diplogasteroidea</taxon>
        <taxon>Neodiplogasteridae</taxon>
        <taxon>Pristionchus</taxon>
    </lineage>
</organism>
<dbReference type="PANTHER" id="PTHR34721:SF3">
    <property type="entry name" value="ACTIVIN_RECP DOMAIN-CONTAINING PROTEIN-RELATED"/>
    <property type="match status" value="1"/>
</dbReference>
<keyword evidence="1" id="KW-0732">Signal</keyword>
<evidence type="ECO:0000313" key="4">
    <source>
        <dbReference type="Proteomes" id="UP001328107"/>
    </source>
</evidence>
<dbReference type="InterPro" id="IPR045860">
    <property type="entry name" value="Snake_toxin-like_sf"/>
</dbReference>
<dbReference type="SMART" id="SM00134">
    <property type="entry name" value="LU"/>
    <property type="match status" value="2"/>
</dbReference>
<feature type="domain" description="UPAR/Ly6" evidence="2">
    <location>
        <begin position="92"/>
        <end position="167"/>
    </location>
</feature>
<accession>A0AAN5I424</accession>
<dbReference type="AlphaFoldDB" id="A0AAN5I424"/>
<sequence length="177" mass="18647">MRFSVLFLFALPAAIDALQCYSGRLAPGNPQPGIDPTCKDYCFSIPFVYGSANGLDMGCGTDDKCTSEGLNDQGYTCCRGDLCNGAAGAVKCYDGIFKKDSEAKNTVNCPSGFCYKVHVDVGTQEGSKKGCATADQCSSEGKNKETGGYCCKGDLCNAASGRTLLLTMMLAAIAMRR</sequence>
<dbReference type="Gene3D" id="2.10.60.10">
    <property type="entry name" value="CD59"/>
    <property type="match status" value="1"/>
</dbReference>
<dbReference type="InterPro" id="IPR016054">
    <property type="entry name" value="LY6_UPA_recep-like"/>
</dbReference>
<evidence type="ECO:0000313" key="3">
    <source>
        <dbReference type="EMBL" id="GMR50700.1"/>
    </source>
</evidence>
<proteinExistence type="predicted"/>
<comment type="caution">
    <text evidence="3">The sequence shown here is derived from an EMBL/GenBank/DDBJ whole genome shotgun (WGS) entry which is preliminary data.</text>
</comment>
<evidence type="ECO:0000259" key="2">
    <source>
        <dbReference type="SMART" id="SM00134"/>
    </source>
</evidence>
<name>A0AAN5I424_9BILA</name>
<dbReference type="EMBL" id="BTRK01000004">
    <property type="protein sequence ID" value="GMR50700.1"/>
    <property type="molecule type" value="Genomic_DNA"/>
</dbReference>
<keyword evidence="4" id="KW-1185">Reference proteome</keyword>
<feature type="domain" description="UPAR/Ly6" evidence="2">
    <location>
        <begin position="18"/>
        <end position="91"/>
    </location>
</feature>
<reference evidence="4" key="1">
    <citation type="submission" date="2022-10" db="EMBL/GenBank/DDBJ databases">
        <title>Genome assembly of Pristionchus species.</title>
        <authorList>
            <person name="Yoshida K."/>
            <person name="Sommer R.J."/>
        </authorList>
    </citation>
    <scope>NUCLEOTIDE SEQUENCE [LARGE SCALE GENOMIC DNA]</scope>
    <source>
        <strain evidence="4">RS5460</strain>
    </source>
</reference>
<dbReference type="SUPFAM" id="SSF57302">
    <property type="entry name" value="Snake toxin-like"/>
    <property type="match status" value="2"/>
</dbReference>
<feature type="chain" id="PRO_5043039454" description="UPAR/Ly6 domain-containing protein" evidence="1">
    <location>
        <begin position="18"/>
        <end position="177"/>
    </location>
</feature>
<feature type="signal peptide" evidence="1">
    <location>
        <begin position="1"/>
        <end position="17"/>
    </location>
</feature>
<dbReference type="Proteomes" id="UP001328107">
    <property type="component" value="Unassembled WGS sequence"/>
</dbReference>